<dbReference type="SMART" id="SM00860">
    <property type="entry name" value="SMI1_KNR4"/>
    <property type="match status" value="1"/>
</dbReference>
<evidence type="ECO:0000313" key="3">
    <source>
        <dbReference type="Proteomes" id="UP000306038"/>
    </source>
</evidence>
<dbReference type="InterPro" id="IPR018958">
    <property type="entry name" value="Knr4/Smi1-like_dom"/>
</dbReference>
<keyword evidence="3" id="KW-1185">Reference proteome</keyword>
<sequence>MEIKYLKKLKENPTINRRTIKGISEDAIKKIEKRLNVKFPLVYKEFLYLAGDYTGGLRLAEGNSSIDMLVKDDVRKKLEKSIEQFQIPINKPFWVISEKDGFQQFFFFYLNEGTENPAVWFTTYGEDDEDPNILIKLNDTFSQFVDELVDKSILFAQRGY</sequence>
<dbReference type="Proteomes" id="UP000306038">
    <property type="component" value="Unassembled WGS sequence"/>
</dbReference>
<dbReference type="Gene3D" id="3.40.1580.10">
    <property type="entry name" value="SMI1/KNR4-like"/>
    <property type="match status" value="1"/>
</dbReference>
<dbReference type="EMBL" id="SDLV01000003">
    <property type="protein sequence ID" value="THV63255.1"/>
    <property type="molecule type" value="Genomic_DNA"/>
</dbReference>
<dbReference type="Pfam" id="PF09346">
    <property type="entry name" value="SMI1_KNR4"/>
    <property type="match status" value="1"/>
</dbReference>
<name>A0ABY2RCD3_9FLAO</name>
<evidence type="ECO:0000259" key="1">
    <source>
        <dbReference type="SMART" id="SM00860"/>
    </source>
</evidence>
<feature type="domain" description="Knr4/Smi1-like" evidence="1">
    <location>
        <begin position="22"/>
        <end position="147"/>
    </location>
</feature>
<gene>
    <name evidence="2" type="ORF">EK417_02430</name>
</gene>
<organism evidence="2 3">
    <name type="scientific">Chryseobacterium candidae</name>
    <dbReference type="NCBI Taxonomy" id="1978493"/>
    <lineage>
        <taxon>Bacteria</taxon>
        <taxon>Pseudomonadati</taxon>
        <taxon>Bacteroidota</taxon>
        <taxon>Flavobacteriia</taxon>
        <taxon>Flavobacteriales</taxon>
        <taxon>Weeksellaceae</taxon>
        <taxon>Chryseobacterium group</taxon>
        <taxon>Chryseobacterium</taxon>
    </lineage>
</organism>
<reference evidence="2 3" key="1">
    <citation type="submission" date="2019-01" db="EMBL/GenBank/DDBJ databases">
        <authorList>
            <person name="B I."/>
            <person name="Ch S."/>
            <person name="Ch V.R."/>
        </authorList>
    </citation>
    <scope>NUCLEOTIDE SEQUENCE [LARGE SCALE GENOMIC DNA]</scope>
    <source>
        <strain evidence="2 3">JC507</strain>
    </source>
</reference>
<proteinExistence type="predicted"/>
<evidence type="ECO:0000313" key="2">
    <source>
        <dbReference type="EMBL" id="THV63255.1"/>
    </source>
</evidence>
<comment type="caution">
    <text evidence="2">The sequence shown here is derived from an EMBL/GenBank/DDBJ whole genome shotgun (WGS) entry which is preliminary data.</text>
</comment>
<dbReference type="SUPFAM" id="SSF160631">
    <property type="entry name" value="SMI1/KNR4-like"/>
    <property type="match status" value="1"/>
</dbReference>
<dbReference type="RefSeq" id="WP_136521233.1">
    <property type="nucleotide sequence ID" value="NZ_SDLV01000003.1"/>
</dbReference>
<accession>A0ABY2RCD3</accession>
<dbReference type="InterPro" id="IPR037883">
    <property type="entry name" value="Knr4/Smi1-like_sf"/>
</dbReference>
<protein>
    <submittedName>
        <fullName evidence="2">SMI1/KNR4 family protein</fullName>
    </submittedName>
</protein>